<dbReference type="PANTHER" id="PTHR46698">
    <property type="entry name" value="CROSSVEINLESS 2"/>
    <property type="match status" value="1"/>
</dbReference>
<evidence type="ECO:0000256" key="1">
    <source>
        <dbReference type="ARBA" id="ARBA00004613"/>
    </source>
</evidence>
<dbReference type="SMART" id="SM00214">
    <property type="entry name" value="VWC"/>
    <property type="match status" value="2"/>
</dbReference>
<proteinExistence type="predicted"/>
<dbReference type="PANTHER" id="PTHR46698:SF6">
    <property type="entry name" value="KIELIN_CHORDIN-LIKE PROTEIN"/>
    <property type="match status" value="1"/>
</dbReference>
<dbReference type="GO" id="GO:0030513">
    <property type="term" value="P:positive regulation of BMP signaling pathway"/>
    <property type="evidence" value="ECO:0007669"/>
    <property type="project" value="TreeGrafter"/>
</dbReference>
<organism evidence="7">
    <name type="scientific">Enterobius vermicularis</name>
    <name type="common">Human pinworm</name>
    <dbReference type="NCBI Taxonomy" id="51028"/>
    <lineage>
        <taxon>Eukaryota</taxon>
        <taxon>Metazoa</taxon>
        <taxon>Ecdysozoa</taxon>
        <taxon>Nematoda</taxon>
        <taxon>Chromadorea</taxon>
        <taxon>Rhabditida</taxon>
        <taxon>Spirurina</taxon>
        <taxon>Oxyuridomorpha</taxon>
        <taxon>Oxyuroidea</taxon>
        <taxon>Oxyuridae</taxon>
        <taxon>Enterobius</taxon>
    </lineage>
</organism>
<comment type="subcellular location">
    <subcellularLocation>
        <location evidence="1">Secreted</location>
    </subcellularLocation>
</comment>
<reference evidence="7" key="1">
    <citation type="submission" date="2017-02" db="UniProtKB">
        <authorList>
            <consortium name="WormBaseParasite"/>
        </authorList>
    </citation>
    <scope>IDENTIFICATION</scope>
</reference>
<dbReference type="EMBL" id="UXUI01000695">
    <property type="protein sequence ID" value="VDD85304.1"/>
    <property type="molecule type" value="Genomic_DNA"/>
</dbReference>
<feature type="domain" description="VWFC" evidence="4">
    <location>
        <begin position="188"/>
        <end position="247"/>
    </location>
</feature>
<evidence type="ECO:0000259" key="4">
    <source>
        <dbReference type="PROSITE" id="PS50184"/>
    </source>
</evidence>
<evidence type="ECO:0000256" key="2">
    <source>
        <dbReference type="ARBA" id="ARBA00022525"/>
    </source>
</evidence>
<accession>A0A0N4UTN2</accession>
<sequence length="270" mass="30797">MERVKDLNELYNGQVECVLEKCERSGKCFLVQQSSTNVCCPECLTCSHMGTEHQNDEVWYDRVDPCNQYTCKDGVVTNWRNKCTNHCQKGVQIPGYCCRLCVLPYITSDPCVRCDLVMNQYYHCYRTACPVLGCAADQQFRSINKLVCFIHLHQIRTYCNDCKCCAECVSYPQKALSLSTSVTRKGFLSCSFQKQEFPQGKTVVIDPCTKCHCSNGTLLCRRFTCPSKHCDAARLFYRKDVCCGFCSITPRNCKVVFANGTRTVMEVMFI</sequence>
<dbReference type="SUPFAM" id="SSF57603">
    <property type="entry name" value="FnI-like domain"/>
    <property type="match status" value="2"/>
</dbReference>
<protein>
    <submittedName>
        <fullName evidence="7">VWFC domain-containing protein</fullName>
    </submittedName>
</protein>
<dbReference type="GO" id="GO:0005576">
    <property type="term" value="C:extracellular region"/>
    <property type="evidence" value="ECO:0007669"/>
    <property type="project" value="UniProtKB-SubCell"/>
</dbReference>
<dbReference type="InterPro" id="IPR001007">
    <property type="entry name" value="VWF_dom"/>
</dbReference>
<evidence type="ECO:0000313" key="5">
    <source>
        <dbReference type="EMBL" id="VDD85304.1"/>
    </source>
</evidence>
<dbReference type="PROSITE" id="PS50184">
    <property type="entry name" value="VWFC_2"/>
    <property type="match status" value="1"/>
</dbReference>
<dbReference type="OrthoDB" id="5825149at2759"/>
<evidence type="ECO:0000313" key="6">
    <source>
        <dbReference type="Proteomes" id="UP000274131"/>
    </source>
</evidence>
<dbReference type="Gene3D" id="6.20.200.20">
    <property type="match status" value="1"/>
</dbReference>
<gene>
    <name evidence="5" type="ORF">EVEC_LOCUS447</name>
</gene>
<name>A0A0N4UTN2_ENTVE</name>
<evidence type="ECO:0000313" key="7">
    <source>
        <dbReference type="WBParaSite" id="EVEC_0000068001-mRNA-1"/>
    </source>
</evidence>
<dbReference type="WBParaSite" id="EVEC_0000068001-mRNA-1">
    <property type="protein sequence ID" value="EVEC_0000068001-mRNA-1"/>
    <property type="gene ID" value="EVEC_0000068001"/>
</dbReference>
<dbReference type="InterPro" id="IPR052424">
    <property type="entry name" value="Kielin_Chordin-BMP_Reg"/>
</dbReference>
<dbReference type="Gene3D" id="2.10.70.10">
    <property type="entry name" value="Complement Module, domain 1"/>
    <property type="match status" value="1"/>
</dbReference>
<dbReference type="AlphaFoldDB" id="A0A0N4UTN2"/>
<dbReference type="Proteomes" id="UP000274131">
    <property type="component" value="Unassembled WGS sequence"/>
</dbReference>
<keyword evidence="2" id="KW-0964">Secreted</keyword>
<keyword evidence="6" id="KW-1185">Reference proteome</keyword>
<reference evidence="5 6" key="2">
    <citation type="submission" date="2018-10" db="EMBL/GenBank/DDBJ databases">
        <authorList>
            <consortium name="Pathogen Informatics"/>
        </authorList>
    </citation>
    <scope>NUCLEOTIDE SEQUENCE [LARGE SCALE GENOMIC DNA]</scope>
</reference>
<evidence type="ECO:0000256" key="3">
    <source>
        <dbReference type="ARBA" id="ARBA00022729"/>
    </source>
</evidence>
<dbReference type="Pfam" id="PF00093">
    <property type="entry name" value="VWC"/>
    <property type="match status" value="1"/>
</dbReference>
<dbReference type="STRING" id="51028.A0A0N4UTN2"/>
<keyword evidence="3" id="KW-0732">Signal</keyword>